<sequence>MHLQLLFLLFLGILIVSPAQAVTMHLQLLFLLFLGILIVSPAQGATYWKFKMDGHTYVVRKEVQPFDINKMNDICKTFNGYLLELNDKSEQAGVRNYLYRTRRFGYTVYTGFTDLGSEGKFYHINSKKPMPNLNWKWWNPDNWKNEEHCVNIGNDGVNDLRCNATGRYICEVDYYF</sequence>
<reference evidence="4 5" key="1">
    <citation type="journal article" date="2021" name="Elife">
        <title>Chloroplast acquisition without the gene transfer in kleptoplastic sea slugs, Plakobranchus ocellatus.</title>
        <authorList>
            <person name="Maeda T."/>
            <person name="Takahashi S."/>
            <person name="Yoshida T."/>
            <person name="Shimamura S."/>
            <person name="Takaki Y."/>
            <person name="Nagai Y."/>
            <person name="Toyoda A."/>
            <person name="Suzuki Y."/>
            <person name="Arimoto A."/>
            <person name="Ishii H."/>
            <person name="Satoh N."/>
            <person name="Nishiyama T."/>
            <person name="Hasebe M."/>
            <person name="Maruyama T."/>
            <person name="Minagawa J."/>
            <person name="Obokata J."/>
            <person name="Shigenobu S."/>
        </authorList>
    </citation>
    <scope>NUCLEOTIDE SEQUENCE [LARGE SCALE GENOMIC DNA]</scope>
</reference>
<accession>A0AAV3Z3T1</accession>
<feature type="transmembrane region" description="Helical" evidence="1">
    <location>
        <begin position="31"/>
        <end position="50"/>
    </location>
</feature>
<name>A0AAV3Z3T1_9GAST</name>
<gene>
    <name evidence="4" type="ORF">PoB_001573600</name>
</gene>
<keyword evidence="1" id="KW-0472">Membrane</keyword>
<feature type="domain" description="C-type lectin" evidence="3">
    <location>
        <begin position="52"/>
        <end position="171"/>
    </location>
</feature>
<dbReference type="Pfam" id="PF00059">
    <property type="entry name" value="Lectin_C"/>
    <property type="match status" value="1"/>
</dbReference>
<evidence type="ECO:0000256" key="2">
    <source>
        <dbReference type="SAM" id="SignalP"/>
    </source>
</evidence>
<dbReference type="Gene3D" id="3.10.100.10">
    <property type="entry name" value="Mannose-Binding Protein A, subunit A"/>
    <property type="match status" value="1"/>
</dbReference>
<dbReference type="SUPFAM" id="SSF56436">
    <property type="entry name" value="C-type lectin-like"/>
    <property type="match status" value="1"/>
</dbReference>
<protein>
    <recommendedName>
        <fullName evidence="3">C-type lectin domain-containing protein</fullName>
    </recommendedName>
</protein>
<dbReference type="PROSITE" id="PS50041">
    <property type="entry name" value="C_TYPE_LECTIN_2"/>
    <property type="match status" value="1"/>
</dbReference>
<proteinExistence type="predicted"/>
<keyword evidence="1" id="KW-1133">Transmembrane helix</keyword>
<evidence type="ECO:0000313" key="4">
    <source>
        <dbReference type="EMBL" id="GFN89230.1"/>
    </source>
</evidence>
<organism evidence="4 5">
    <name type="scientific">Plakobranchus ocellatus</name>
    <dbReference type="NCBI Taxonomy" id="259542"/>
    <lineage>
        <taxon>Eukaryota</taxon>
        <taxon>Metazoa</taxon>
        <taxon>Spiralia</taxon>
        <taxon>Lophotrochozoa</taxon>
        <taxon>Mollusca</taxon>
        <taxon>Gastropoda</taxon>
        <taxon>Heterobranchia</taxon>
        <taxon>Euthyneura</taxon>
        <taxon>Panpulmonata</taxon>
        <taxon>Sacoglossa</taxon>
        <taxon>Placobranchoidea</taxon>
        <taxon>Plakobranchidae</taxon>
        <taxon>Plakobranchus</taxon>
    </lineage>
</organism>
<evidence type="ECO:0000313" key="5">
    <source>
        <dbReference type="Proteomes" id="UP000735302"/>
    </source>
</evidence>
<comment type="caution">
    <text evidence="4">The sequence shown here is derived from an EMBL/GenBank/DDBJ whole genome shotgun (WGS) entry which is preliminary data.</text>
</comment>
<dbReference type="Proteomes" id="UP000735302">
    <property type="component" value="Unassembled WGS sequence"/>
</dbReference>
<evidence type="ECO:0000256" key="1">
    <source>
        <dbReference type="SAM" id="Phobius"/>
    </source>
</evidence>
<keyword evidence="1" id="KW-0812">Transmembrane</keyword>
<evidence type="ECO:0000259" key="3">
    <source>
        <dbReference type="PROSITE" id="PS50041"/>
    </source>
</evidence>
<dbReference type="InterPro" id="IPR001304">
    <property type="entry name" value="C-type_lectin-like"/>
</dbReference>
<keyword evidence="2" id="KW-0732">Signal</keyword>
<feature type="signal peptide" evidence="2">
    <location>
        <begin position="1"/>
        <end position="21"/>
    </location>
</feature>
<dbReference type="InterPro" id="IPR016187">
    <property type="entry name" value="CTDL_fold"/>
</dbReference>
<feature type="chain" id="PRO_5043797463" description="C-type lectin domain-containing protein" evidence="2">
    <location>
        <begin position="22"/>
        <end position="176"/>
    </location>
</feature>
<dbReference type="InterPro" id="IPR016186">
    <property type="entry name" value="C-type_lectin-like/link_sf"/>
</dbReference>
<keyword evidence="5" id="KW-1185">Reference proteome</keyword>
<dbReference type="AlphaFoldDB" id="A0AAV3Z3T1"/>
<dbReference type="EMBL" id="BLXT01001916">
    <property type="protein sequence ID" value="GFN89230.1"/>
    <property type="molecule type" value="Genomic_DNA"/>
</dbReference>